<proteinExistence type="predicted"/>
<feature type="chain" id="PRO_5042159963" description="AB hydrolase-1 domain-containing protein" evidence="1">
    <location>
        <begin position="24"/>
        <end position="311"/>
    </location>
</feature>
<feature type="domain" description="AB hydrolase-1" evidence="2">
    <location>
        <begin position="59"/>
        <end position="290"/>
    </location>
</feature>
<dbReference type="PANTHER" id="PTHR43139">
    <property type="entry name" value="SI:DKEY-122A22.2"/>
    <property type="match status" value="1"/>
</dbReference>
<dbReference type="Proteomes" id="UP000077755">
    <property type="component" value="Chromosome 7"/>
</dbReference>
<dbReference type="Pfam" id="PF00561">
    <property type="entry name" value="Abhydrolase_1"/>
    <property type="match status" value="1"/>
</dbReference>
<keyword evidence="4" id="KW-1185">Reference proteome</keyword>
<dbReference type="AlphaFoldDB" id="A0AAF0XNJ2"/>
<dbReference type="SUPFAM" id="SSF53474">
    <property type="entry name" value="alpha/beta-Hydrolases"/>
    <property type="match status" value="1"/>
</dbReference>
<accession>A0AAF0XNJ2</accession>
<dbReference type="PRINTS" id="PR00412">
    <property type="entry name" value="EPOXHYDRLASE"/>
</dbReference>
<dbReference type="PANTHER" id="PTHR43139:SF61">
    <property type="entry name" value="ALPHA_BETA-HYDROLASES SUPERFAMILY PROTEIN"/>
    <property type="match status" value="1"/>
</dbReference>
<protein>
    <recommendedName>
        <fullName evidence="2">AB hydrolase-1 domain-containing protein</fullName>
    </recommendedName>
</protein>
<dbReference type="GO" id="GO:0016787">
    <property type="term" value="F:hydrolase activity"/>
    <property type="evidence" value="ECO:0007669"/>
    <property type="project" value="UniProtKB-ARBA"/>
</dbReference>
<evidence type="ECO:0000256" key="1">
    <source>
        <dbReference type="SAM" id="SignalP"/>
    </source>
</evidence>
<name>A0AAF0XNJ2_DAUCS</name>
<evidence type="ECO:0000313" key="4">
    <source>
        <dbReference type="Proteomes" id="UP000077755"/>
    </source>
</evidence>
<dbReference type="PRINTS" id="PR00111">
    <property type="entry name" value="ABHYDROLASE"/>
</dbReference>
<evidence type="ECO:0000259" key="2">
    <source>
        <dbReference type="Pfam" id="PF00561"/>
    </source>
</evidence>
<dbReference type="InterPro" id="IPR000073">
    <property type="entry name" value="AB_hydrolase_1"/>
</dbReference>
<dbReference type="InterPro" id="IPR052370">
    <property type="entry name" value="Meta-cleavage_hydrolase"/>
</dbReference>
<dbReference type="InterPro" id="IPR029058">
    <property type="entry name" value="AB_hydrolase_fold"/>
</dbReference>
<reference evidence="3" key="2">
    <citation type="submission" date="2022-03" db="EMBL/GenBank/DDBJ databases">
        <title>Draft title - Genomic analysis of global carrot germplasm unveils the trajectory of domestication and the origin of high carotenoid orange carrot.</title>
        <authorList>
            <person name="Iorizzo M."/>
            <person name="Ellison S."/>
            <person name="Senalik D."/>
            <person name="Macko-Podgorni A."/>
            <person name="Grzebelus D."/>
            <person name="Bostan H."/>
            <person name="Rolling W."/>
            <person name="Curaba J."/>
            <person name="Simon P."/>
        </authorList>
    </citation>
    <scope>NUCLEOTIDE SEQUENCE</scope>
    <source>
        <tissue evidence="3">Leaf</tissue>
    </source>
</reference>
<dbReference type="InterPro" id="IPR000639">
    <property type="entry name" value="Epox_hydrolase-like"/>
</dbReference>
<evidence type="ECO:0000313" key="3">
    <source>
        <dbReference type="EMBL" id="WOH10337.1"/>
    </source>
</evidence>
<sequence length="311" mass="35245">MVNFVAALKLLIQFFMKMFGVQTHLVEIMPGTVMNFWVPSETLKNPSIDKTIPTKPNKPVVVLVHGFAGDGIITWMLQVRSLTKQYSVYIPDLLFFGDSFTDSSDRSPDFQAECLMKGLKKLGVDRCTIVGFSYGGIVAFKMAELYPEFVQALVVLSSVVALTDSINEAICQRLGVGSFSDMLLPTSADGVKALFSFGAYHKLWLPDRIYRDYLVMINNRKERRELLDGMIVSDEDGTIPIFKQKIHLIWGEEDQIFKFELAKNTKEQLGDLATYEGIKRAGHLVHLEKPFIFNKRLIRFLNSLQETDQAQ</sequence>
<reference evidence="3" key="1">
    <citation type="journal article" date="2016" name="Nat. Genet.">
        <title>A high-quality carrot genome assembly provides new insights into carotenoid accumulation and asterid genome evolution.</title>
        <authorList>
            <person name="Iorizzo M."/>
            <person name="Ellison S."/>
            <person name="Senalik D."/>
            <person name="Zeng P."/>
            <person name="Satapoomin P."/>
            <person name="Huang J."/>
            <person name="Bowman M."/>
            <person name="Iovene M."/>
            <person name="Sanseverino W."/>
            <person name="Cavagnaro P."/>
            <person name="Yildiz M."/>
            <person name="Macko-Podgorni A."/>
            <person name="Moranska E."/>
            <person name="Grzebelus E."/>
            <person name="Grzebelus D."/>
            <person name="Ashrafi H."/>
            <person name="Zheng Z."/>
            <person name="Cheng S."/>
            <person name="Spooner D."/>
            <person name="Van Deynze A."/>
            <person name="Simon P."/>
        </authorList>
    </citation>
    <scope>NUCLEOTIDE SEQUENCE</scope>
    <source>
        <tissue evidence="3">Leaf</tissue>
    </source>
</reference>
<keyword evidence="1" id="KW-0732">Signal</keyword>
<organism evidence="3 4">
    <name type="scientific">Daucus carota subsp. sativus</name>
    <name type="common">Carrot</name>
    <dbReference type="NCBI Taxonomy" id="79200"/>
    <lineage>
        <taxon>Eukaryota</taxon>
        <taxon>Viridiplantae</taxon>
        <taxon>Streptophyta</taxon>
        <taxon>Embryophyta</taxon>
        <taxon>Tracheophyta</taxon>
        <taxon>Spermatophyta</taxon>
        <taxon>Magnoliopsida</taxon>
        <taxon>eudicotyledons</taxon>
        <taxon>Gunneridae</taxon>
        <taxon>Pentapetalae</taxon>
        <taxon>asterids</taxon>
        <taxon>campanulids</taxon>
        <taxon>Apiales</taxon>
        <taxon>Apiaceae</taxon>
        <taxon>Apioideae</taxon>
        <taxon>Scandiceae</taxon>
        <taxon>Daucinae</taxon>
        <taxon>Daucus</taxon>
        <taxon>Daucus sect. Daucus</taxon>
    </lineage>
</organism>
<feature type="signal peptide" evidence="1">
    <location>
        <begin position="1"/>
        <end position="23"/>
    </location>
</feature>
<gene>
    <name evidence="3" type="ORF">DCAR_0729804</name>
</gene>
<dbReference type="Gene3D" id="3.40.50.1820">
    <property type="entry name" value="alpha/beta hydrolase"/>
    <property type="match status" value="1"/>
</dbReference>
<dbReference type="EMBL" id="CP093349">
    <property type="protein sequence ID" value="WOH10337.1"/>
    <property type="molecule type" value="Genomic_DNA"/>
</dbReference>